<dbReference type="InterPro" id="IPR040632">
    <property type="entry name" value="Sulfotransfer_4"/>
</dbReference>
<protein>
    <submittedName>
        <fullName evidence="2">Putative NAD dependent epimerase/dehydratase</fullName>
    </submittedName>
</protein>
<dbReference type="STRING" id="1450537.A0A395I0P9"/>
<dbReference type="EMBL" id="KZ824280">
    <property type="protein sequence ID" value="RAL13295.1"/>
    <property type="molecule type" value="Genomic_DNA"/>
</dbReference>
<reference evidence="2 3" key="1">
    <citation type="submission" date="2018-02" db="EMBL/GenBank/DDBJ databases">
        <title>The genomes of Aspergillus section Nigri reveals drivers in fungal speciation.</title>
        <authorList>
            <consortium name="DOE Joint Genome Institute"/>
            <person name="Vesth T.C."/>
            <person name="Nybo J."/>
            <person name="Theobald S."/>
            <person name="Brandl J."/>
            <person name="Frisvad J.C."/>
            <person name="Nielsen K.F."/>
            <person name="Lyhne E.K."/>
            <person name="Kogle M.E."/>
            <person name="Kuo A."/>
            <person name="Riley R."/>
            <person name="Clum A."/>
            <person name="Nolan M."/>
            <person name="Lipzen A."/>
            <person name="Salamov A."/>
            <person name="Henrissat B."/>
            <person name="Wiebenga A."/>
            <person name="De vries R.P."/>
            <person name="Grigoriev I.V."/>
            <person name="Mortensen U.H."/>
            <person name="Andersen M.R."/>
            <person name="Baker S.E."/>
        </authorList>
    </citation>
    <scope>NUCLEOTIDE SEQUENCE [LARGE SCALE GENOMIC DNA]</scope>
    <source>
        <strain evidence="2 3">CBS 101889</strain>
    </source>
</reference>
<evidence type="ECO:0000313" key="3">
    <source>
        <dbReference type="Proteomes" id="UP000248961"/>
    </source>
</evidence>
<name>A0A395I0P9_ASPHC</name>
<dbReference type="VEuPathDB" id="FungiDB:BO97DRAFT_433989"/>
<keyword evidence="3" id="KW-1185">Reference proteome</keyword>
<dbReference type="PANTHER" id="PTHR36978">
    <property type="entry name" value="P-LOOP CONTAINING NUCLEOTIDE TRIPHOSPHATE HYDROLASE"/>
    <property type="match status" value="1"/>
</dbReference>
<evidence type="ECO:0000256" key="1">
    <source>
        <dbReference type="SAM" id="Phobius"/>
    </source>
</evidence>
<dbReference type="Proteomes" id="UP000248961">
    <property type="component" value="Unassembled WGS sequence"/>
</dbReference>
<dbReference type="PANTHER" id="PTHR36978:SF3">
    <property type="entry name" value="P-LOOP CONTAINING NUCLEOSIDE TRIPHOSPHATE HYDROLASE PROTEIN"/>
    <property type="match status" value="1"/>
</dbReference>
<dbReference type="OrthoDB" id="408152at2759"/>
<evidence type="ECO:0000313" key="2">
    <source>
        <dbReference type="EMBL" id="RAL13295.1"/>
    </source>
</evidence>
<feature type="transmembrane region" description="Helical" evidence="1">
    <location>
        <begin position="221"/>
        <end position="239"/>
    </location>
</feature>
<keyword evidence="1" id="KW-0812">Transmembrane</keyword>
<sequence>MGQTASTPNPDTQLQVIGAALLRTGRASFSLALSILIDGPVYHSGTQLTRGAPSELKTWIRILRSWLAGDRRTVLSEMERHINGYAAITDAPGCQLLPELLELYPDAKVVCTVHAFTRLWFLRLLLLPVPGKRHFIDFLWLLRRQWSCLYADGRCLESAKDVGDTLLCEGVYARHIAWVEENVPADRLVFFDEVPKEIPFPHVNDAEGIAQTGRYYLRQAMMRWVGIIAVGAVTIVSLTR</sequence>
<keyword evidence="1" id="KW-0472">Membrane</keyword>
<accession>A0A395I0P9</accession>
<dbReference type="Gene3D" id="3.40.50.300">
    <property type="entry name" value="P-loop containing nucleotide triphosphate hydrolases"/>
    <property type="match status" value="1"/>
</dbReference>
<dbReference type="Pfam" id="PF17784">
    <property type="entry name" value="Sulfotransfer_4"/>
    <property type="match status" value="1"/>
</dbReference>
<dbReference type="AlphaFoldDB" id="A0A395I0P9"/>
<proteinExistence type="predicted"/>
<dbReference type="RefSeq" id="XP_025552449.1">
    <property type="nucleotide sequence ID" value="XM_025697643.1"/>
</dbReference>
<organism evidence="2 3">
    <name type="scientific">Aspergillus homomorphus (strain CBS 101889)</name>
    <dbReference type="NCBI Taxonomy" id="1450537"/>
    <lineage>
        <taxon>Eukaryota</taxon>
        <taxon>Fungi</taxon>
        <taxon>Dikarya</taxon>
        <taxon>Ascomycota</taxon>
        <taxon>Pezizomycotina</taxon>
        <taxon>Eurotiomycetes</taxon>
        <taxon>Eurotiomycetidae</taxon>
        <taxon>Eurotiales</taxon>
        <taxon>Aspergillaceae</taxon>
        <taxon>Aspergillus</taxon>
        <taxon>Aspergillus subgen. Circumdati</taxon>
    </lineage>
</organism>
<dbReference type="InterPro" id="IPR027417">
    <property type="entry name" value="P-loop_NTPase"/>
</dbReference>
<keyword evidence="1" id="KW-1133">Transmembrane helix</keyword>
<dbReference type="GeneID" id="37201932"/>
<gene>
    <name evidence="2" type="ORF">BO97DRAFT_433989</name>
</gene>